<evidence type="ECO:0000313" key="9">
    <source>
        <dbReference type="Proteomes" id="UP000694844"/>
    </source>
</evidence>
<evidence type="ECO:0000259" key="7">
    <source>
        <dbReference type="PROSITE" id="PS50835"/>
    </source>
</evidence>
<evidence type="ECO:0000256" key="5">
    <source>
        <dbReference type="SAM" id="Phobius"/>
    </source>
</evidence>
<dbReference type="PROSITE" id="PS50835">
    <property type="entry name" value="IG_LIKE"/>
    <property type="match status" value="4"/>
</dbReference>
<feature type="domain" description="Ig-like" evidence="7">
    <location>
        <begin position="134"/>
        <end position="223"/>
    </location>
</feature>
<dbReference type="KEGG" id="cvn:111100640"/>
<feature type="region of interest" description="Disordered" evidence="4">
    <location>
        <begin position="1130"/>
        <end position="1149"/>
    </location>
</feature>
<dbReference type="Gene3D" id="2.60.40.10">
    <property type="entry name" value="Immunoglobulins"/>
    <property type="match status" value="9"/>
</dbReference>
<keyword evidence="5" id="KW-1133">Transmembrane helix</keyword>
<evidence type="ECO:0000256" key="1">
    <source>
        <dbReference type="ARBA" id="ARBA00022737"/>
    </source>
</evidence>
<dbReference type="SMART" id="SM00408">
    <property type="entry name" value="IGc2"/>
    <property type="match status" value="3"/>
</dbReference>
<dbReference type="PANTHER" id="PTHR44170">
    <property type="entry name" value="PROTEIN SIDEKICK"/>
    <property type="match status" value="1"/>
</dbReference>
<keyword evidence="9" id="KW-1185">Reference proteome</keyword>
<evidence type="ECO:0000256" key="4">
    <source>
        <dbReference type="SAM" id="MobiDB-lite"/>
    </source>
</evidence>
<dbReference type="PROSITE" id="PS50853">
    <property type="entry name" value="FN3"/>
    <property type="match status" value="4"/>
</dbReference>
<evidence type="ECO:0000256" key="3">
    <source>
        <dbReference type="ARBA" id="ARBA00023319"/>
    </source>
</evidence>
<reference evidence="10" key="1">
    <citation type="submission" date="2025-08" db="UniProtKB">
        <authorList>
            <consortium name="RefSeq"/>
        </authorList>
    </citation>
    <scope>IDENTIFICATION</scope>
    <source>
        <tissue evidence="10">Whole sample</tissue>
    </source>
</reference>
<gene>
    <name evidence="10" type="primary">LOC111100640</name>
</gene>
<feature type="domain" description="Fibronectin type-III" evidence="8">
    <location>
        <begin position="441"/>
        <end position="532"/>
    </location>
</feature>
<keyword evidence="5" id="KW-0812">Transmembrane</keyword>
<dbReference type="FunFam" id="2.60.40.10:FF:000032">
    <property type="entry name" value="palladin isoform X1"/>
    <property type="match status" value="1"/>
</dbReference>
<dbReference type="InterPro" id="IPR003961">
    <property type="entry name" value="FN3_dom"/>
</dbReference>
<evidence type="ECO:0000313" key="10">
    <source>
        <dbReference type="RefSeq" id="XP_022288430.1"/>
    </source>
</evidence>
<feature type="region of interest" description="Disordered" evidence="4">
    <location>
        <begin position="1182"/>
        <end position="1267"/>
    </location>
</feature>
<feature type="transmembrane region" description="Helical" evidence="5">
    <location>
        <begin position="958"/>
        <end position="980"/>
    </location>
</feature>
<feature type="signal peptide" evidence="6">
    <location>
        <begin position="1"/>
        <end position="23"/>
    </location>
</feature>
<dbReference type="SMART" id="SM00060">
    <property type="entry name" value="FN3"/>
    <property type="match status" value="5"/>
</dbReference>
<feature type="compositionally biased region" description="Polar residues" evidence="4">
    <location>
        <begin position="1081"/>
        <end position="1093"/>
    </location>
</feature>
<dbReference type="InterPro" id="IPR003599">
    <property type="entry name" value="Ig_sub"/>
</dbReference>
<sequence length="1267" mass="140290">MDSLWLSCYVCVVMFGTLSSCRAESTSSSESKSSHQMVIVAQKNSPLLVNCSDPSLSWINESEVKFKWFKDGRVMTPDSKRISVSQNGSLYFQSIKRKKRRGMNDEGFYECHKTFTSGTVIAKRVEIQIARISKTFIKDPQDQQAVKGGVARFECQVEATPSQVKYIWNKDGQQLTSDNRYTELPSGVLQIYDVQDSDKGAYSCSALNTFADAEGALPSSVLRHSKEAVLTVLNPTSDSQNGAPKMVAVSAVVNATKGGSAILECLVEGVVGSQIAWHKMVVMDNGTTIVEPVEDGFRVRRIGPGNLKFTKVMESDQGVYRCLAVSTKNRRNNSGQTILNVNYPPKLLTLPSSGDHPVVKRTRLHCVAQGHPTPTITWFHNGKKMKEDAGHIIFKQNNEQLVFENRVSDSGFYQCIAENPYGSQIATAQIRITLGKNAPSPPSTLMATPVSDTQITLTWGSACCNVFVYTVHYNWITPDTQEEQSEQLVIQSNTCNVTQLLPYTTYHFYVRAYNSNGSSEASKIVDATTLQSVPRAAPKIRTDRLRVGSITLNWSPLLASESRGAITRYRIYYHVAENSSIQIIEIHNNTNTYTITGLLPDQLYRVRVLAGTEVGYPTLPDHKWPWVSERTLSKDSPSTVIPAPHLEATPLSDSSVKVSWEVSNTSKEVTGFRLHVNRRIGPAHSRLFKLQADSTYHVVNSLENRIYYEAVLEVQGENETLGRSSLLFQALNPSSTPEPPPPMDVRVFAKSPHSLSLNWTRPHWTEGIAYYTVCYHIKDDYRKIMYERSDSQNHTLQDLHPYTTYTVSVRSHSPLTTGPFGTPQNITTLEDVPSPPEDVTLYPLSEGQVKLKWNPPTKKNGVIIFYIIQYHPHQDDPEFLWSSIHSNGTVTQAVVRDLTNTIYYFKLRACTTAGQGPPSNVVKVVLSPCVAACDGRNSSPPISSPTEGTDSFLQDQRLGIVIGCAIGLTSIIVCILVIVLRQRHYANLYQHSTRMVTHPDMGYRYQHQGFSTPEARRMVLMERQNKDRSSPGAYMSCNGKLLALSATDRHSDRQPTEAEQEPGENACLLWHQQALHHAHSDGNQSLSNDSGASLSCDIRGVSPESSSERHADSTWGSTRVNNLSGEASEGAVAIRPPPPGGHNNSPEWNARGDNLYNDCGISHSDELLKKMLQATSAELNVEPLSSGSQNTLTMNSPNHAGLSDVESPDRETASRLEQAGSSGHHIEQGQVSSLEPEKSTEERQGSMENLSRSADFVSRSVERGNIC</sequence>
<feature type="domain" description="Ig-like" evidence="7">
    <location>
        <begin position="244"/>
        <end position="340"/>
    </location>
</feature>
<keyword evidence="2" id="KW-1015">Disulfide bond</keyword>
<feature type="domain" description="Fibronectin type-III" evidence="8">
    <location>
        <begin position="534"/>
        <end position="639"/>
    </location>
</feature>
<feature type="domain" description="Ig-like" evidence="7">
    <location>
        <begin position="345"/>
        <end position="433"/>
    </location>
</feature>
<dbReference type="Proteomes" id="UP000694844">
    <property type="component" value="Chromosome 6"/>
</dbReference>
<dbReference type="Pfam" id="PF00041">
    <property type="entry name" value="fn3"/>
    <property type="match status" value="4"/>
</dbReference>
<feature type="domain" description="Ig-like" evidence="7">
    <location>
        <begin position="41"/>
        <end position="128"/>
    </location>
</feature>
<dbReference type="RefSeq" id="XP_022288430.1">
    <property type="nucleotide sequence ID" value="XM_022432722.1"/>
</dbReference>
<dbReference type="InterPro" id="IPR003598">
    <property type="entry name" value="Ig_sub2"/>
</dbReference>
<feature type="region of interest" description="Disordered" evidence="4">
    <location>
        <begin position="1078"/>
        <end position="1122"/>
    </location>
</feature>
<dbReference type="GeneID" id="111100640"/>
<dbReference type="Pfam" id="PF13927">
    <property type="entry name" value="Ig_3"/>
    <property type="match status" value="2"/>
</dbReference>
<dbReference type="GO" id="GO:0098609">
    <property type="term" value="P:cell-cell adhesion"/>
    <property type="evidence" value="ECO:0007669"/>
    <property type="project" value="TreeGrafter"/>
</dbReference>
<feature type="compositionally biased region" description="Polar residues" evidence="4">
    <location>
        <begin position="1182"/>
        <end position="1198"/>
    </location>
</feature>
<dbReference type="InterPro" id="IPR036116">
    <property type="entry name" value="FN3_sf"/>
</dbReference>
<feature type="compositionally biased region" description="Basic and acidic residues" evidence="4">
    <location>
        <begin position="1235"/>
        <end position="1245"/>
    </location>
</feature>
<accession>A0A8B8AB82</accession>
<dbReference type="AlphaFoldDB" id="A0A8B8AB82"/>
<dbReference type="InterPro" id="IPR007110">
    <property type="entry name" value="Ig-like_dom"/>
</dbReference>
<dbReference type="PANTHER" id="PTHR44170:SF59">
    <property type="entry name" value="PROTOGENIN-LIKE"/>
    <property type="match status" value="1"/>
</dbReference>
<evidence type="ECO:0000259" key="8">
    <source>
        <dbReference type="PROSITE" id="PS50853"/>
    </source>
</evidence>
<name>A0A8B8AB82_CRAVI</name>
<dbReference type="InterPro" id="IPR013783">
    <property type="entry name" value="Ig-like_fold"/>
</dbReference>
<keyword evidence="6" id="KW-0732">Signal</keyword>
<organism evidence="9 10">
    <name type="scientific">Crassostrea virginica</name>
    <name type="common">Eastern oyster</name>
    <dbReference type="NCBI Taxonomy" id="6565"/>
    <lineage>
        <taxon>Eukaryota</taxon>
        <taxon>Metazoa</taxon>
        <taxon>Spiralia</taxon>
        <taxon>Lophotrochozoa</taxon>
        <taxon>Mollusca</taxon>
        <taxon>Bivalvia</taxon>
        <taxon>Autobranchia</taxon>
        <taxon>Pteriomorphia</taxon>
        <taxon>Ostreida</taxon>
        <taxon>Ostreoidea</taxon>
        <taxon>Ostreidae</taxon>
        <taxon>Crassostrea</taxon>
    </lineage>
</organism>
<dbReference type="SUPFAM" id="SSF49265">
    <property type="entry name" value="Fibronectin type III"/>
    <property type="match status" value="3"/>
</dbReference>
<dbReference type="SUPFAM" id="SSF48726">
    <property type="entry name" value="Immunoglobulin"/>
    <property type="match status" value="4"/>
</dbReference>
<proteinExistence type="predicted"/>
<dbReference type="CDD" id="cd00063">
    <property type="entry name" value="FN3"/>
    <property type="match status" value="5"/>
</dbReference>
<keyword evidence="5" id="KW-0472">Membrane</keyword>
<feature type="domain" description="Fibronectin type-III" evidence="8">
    <location>
        <begin position="741"/>
        <end position="831"/>
    </location>
</feature>
<evidence type="ECO:0000256" key="2">
    <source>
        <dbReference type="ARBA" id="ARBA00023157"/>
    </source>
</evidence>
<feature type="chain" id="PRO_5034280367" evidence="6">
    <location>
        <begin position="24"/>
        <end position="1267"/>
    </location>
</feature>
<dbReference type="InterPro" id="IPR036179">
    <property type="entry name" value="Ig-like_dom_sf"/>
</dbReference>
<keyword evidence="3" id="KW-0393">Immunoglobulin domain</keyword>
<dbReference type="OrthoDB" id="6152037at2759"/>
<feature type="domain" description="Fibronectin type-III" evidence="8">
    <location>
        <begin position="835"/>
        <end position="929"/>
    </location>
</feature>
<keyword evidence="1" id="KW-0677">Repeat</keyword>
<dbReference type="SMART" id="SM00409">
    <property type="entry name" value="IG"/>
    <property type="match status" value="3"/>
</dbReference>
<evidence type="ECO:0000256" key="6">
    <source>
        <dbReference type="SAM" id="SignalP"/>
    </source>
</evidence>
<protein>
    <submittedName>
        <fullName evidence="10">Protogenin-like</fullName>
    </submittedName>
</protein>
<dbReference type="CDD" id="cd00096">
    <property type="entry name" value="Ig"/>
    <property type="match status" value="1"/>
</dbReference>